<dbReference type="InterPro" id="IPR011990">
    <property type="entry name" value="TPR-like_helical_dom_sf"/>
</dbReference>
<dbReference type="VEuPathDB" id="TriTrypDB:BCY84_16242"/>
<evidence type="ECO:0000313" key="3">
    <source>
        <dbReference type="Proteomes" id="UP000583944"/>
    </source>
</evidence>
<keyword evidence="1" id="KW-0812">Transmembrane</keyword>
<comment type="caution">
    <text evidence="2">The sequence shown here is derived from an EMBL/GenBank/DDBJ whole genome shotgun (WGS) entry which is preliminary data.</text>
</comment>
<dbReference type="Gene3D" id="1.25.40.10">
    <property type="entry name" value="Tetratricopeptide repeat domain"/>
    <property type="match status" value="1"/>
</dbReference>
<name>A0A7J6Y984_TRYCR</name>
<keyword evidence="1" id="KW-1133">Transmembrane helix</keyword>
<dbReference type="Proteomes" id="UP000583944">
    <property type="component" value="Unassembled WGS sequence"/>
</dbReference>
<evidence type="ECO:0000256" key="1">
    <source>
        <dbReference type="SAM" id="Phobius"/>
    </source>
</evidence>
<feature type="transmembrane region" description="Helical" evidence="1">
    <location>
        <begin position="44"/>
        <end position="66"/>
    </location>
</feature>
<accession>A0A7J6Y984</accession>
<dbReference type="EMBL" id="JABDHM010000022">
    <property type="protein sequence ID" value="KAF5223105.1"/>
    <property type="molecule type" value="Genomic_DNA"/>
</dbReference>
<sequence length="437" mass="51120">METVVQRRERLFRRPTAPSPLGFAGTGSRLLPVEALREREGRSIFYCTVLRSSFVFVVIVVVFRFIGTFPHAVLVSVCCPPYVRKKTPLYERDHRRKGATLSRMTDPVRRDPTEFLRVLRRMSRTTSWQKTMMFASKGRMVGYRLTREHYNTILFSQSLWGRALEIVRVIRAMQEDRVQPNGATYYYIVNGMANADHGWNYDFKINHRLEKIQHWRVAMEALEACEANGFDSTDTMHNSAIITMVIPGFNKWEQASRLLEKLLREDRRMHPTMVKFYHDCLIRNMRPREASCLIRLAAEQGVQGYEDKWEADVYKGRPHDSELKREILSVDNQKQDLAYTFAALQLRGDQMAPPKELHKLLEEETVRNIEAERSVPVPYSAGLHSTEINSVFRPRVYRQLWYKWQHIANRYRPTAALKRRQLAPKDSPTGIPGFNRI</sequence>
<evidence type="ECO:0000313" key="2">
    <source>
        <dbReference type="EMBL" id="KAF5223105.1"/>
    </source>
</evidence>
<dbReference type="VEuPathDB" id="TriTrypDB:ECC02_003932"/>
<keyword evidence="1" id="KW-0472">Membrane</keyword>
<reference evidence="2 3" key="1">
    <citation type="journal article" date="2019" name="Genome Biol. Evol.">
        <title>Nanopore Sequencing Significantly Improves Genome Assembly of the Protozoan Parasite Trypanosoma cruzi.</title>
        <authorList>
            <person name="Diaz-Viraque F."/>
            <person name="Pita S."/>
            <person name="Greif G."/>
            <person name="de Souza R.C.M."/>
            <person name="Iraola G."/>
            <person name="Robello C."/>
        </authorList>
    </citation>
    <scope>NUCLEOTIDE SEQUENCE [LARGE SCALE GENOMIC DNA]</scope>
    <source>
        <strain evidence="2 3">Berenice</strain>
    </source>
</reference>
<dbReference type="AlphaFoldDB" id="A0A7J6Y984"/>
<gene>
    <name evidence="2" type="ORF">ECC02_003932</name>
</gene>
<proteinExistence type="predicted"/>
<organism evidence="2 3">
    <name type="scientific">Trypanosoma cruzi</name>
    <dbReference type="NCBI Taxonomy" id="5693"/>
    <lineage>
        <taxon>Eukaryota</taxon>
        <taxon>Discoba</taxon>
        <taxon>Euglenozoa</taxon>
        <taxon>Kinetoplastea</taxon>
        <taxon>Metakinetoplastina</taxon>
        <taxon>Trypanosomatida</taxon>
        <taxon>Trypanosomatidae</taxon>
        <taxon>Trypanosoma</taxon>
        <taxon>Schizotrypanum</taxon>
    </lineage>
</organism>
<protein>
    <submittedName>
        <fullName evidence="2">Uncharacterized protein</fullName>
    </submittedName>
</protein>